<feature type="domain" description="Pseudouridine synthase I TruA alpha/beta" evidence="6">
    <location>
        <begin position="154"/>
        <end position="248"/>
    </location>
</feature>
<dbReference type="NCBIfam" id="TIGR00071">
    <property type="entry name" value="hisT_truA"/>
    <property type="match status" value="1"/>
</dbReference>
<dbReference type="RefSeq" id="WP_243360658.1">
    <property type="nucleotide sequence ID" value="NZ_JALGBH010000001.1"/>
</dbReference>
<dbReference type="InterPro" id="IPR020103">
    <property type="entry name" value="PsdUridine_synth_cat_dom_sf"/>
</dbReference>
<evidence type="ECO:0000256" key="3">
    <source>
        <dbReference type="ARBA" id="ARBA00023235"/>
    </source>
</evidence>
<comment type="catalytic activity">
    <reaction evidence="4 5">
        <text>uridine(38/39/40) in tRNA = pseudouridine(38/39/40) in tRNA</text>
        <dbReference type="Rhea" id="RHEA:22376"/>
        <dbReference type="Rhea" id="RHEA-COMP:10085"/>
        <dbReference type="Rhea" id="RHEA-COMP:10087"/>
        <dbReference type="ChEBI" id="CHEBI:65314"/>
        <dbReference type="ChEBI" id="CHEBI:65315"/>
        <dbReference type="EC" id="5.4.99.12"/>
    </reaction>
</comment>
<evidence type="ECO:0000256" key="5">
    <source>
        <dbReference type="RuleBase" id="RU003792"/>
    </source>
</evidence>
<dbReference type="GO" id="GO:0160147">
    <property type="term" value="F:tRNA pseudouridine(38-40) synthase activity"/>
    <property type="evidence" value="ECO:0007669"/>
    <property type="project" value="UniProtKB-EC"/>
</dbReference>
<gene>
    <name evidence="4 7" type="primary">truA</name>
    <name evidence="7" type="ORF">MMF97_06280</name>
</gene>
<dbReference type="InterPro" id="IPR020094">
    <property type="entry name" value="TruA/RsuA/RluB/E/F_N"/>
</dbReference>
<dbReference type="PANTHER" id="PTHR11142:SF0">
    <property type="entry name" value="TRNA PSEUDOURIDINE SYNTHASE-LIKE 1"/>
    <property type="match status" value="1"/>
</dbReference>
<dbReference type="EMBL" id="JALGBH010000001">
    <property type="protein sequence ID" value="MCJ0742314.1"/>
    <property type="molecule type" value="Genomic_DNA"/>
</dbReference>
<comment type="caution">
    <text evidence="7">The sequence shown here is derived from an EMBL/GenBank/DDBJ whole genome shotgun (WGS) entry which is preliminary data.</text>
</comment>
<feature type="active site" description="Nucleophile" evidence="4">
    <location>
        <position position="54"/>
    </location>
</feature>
<accession>A0ABS9ZVB6</accession>
<keyword evidence="8" id="KW-1185">Reference proteome</keyword>
<dbReference type="Pfam" id="PF01416">
    <property type="entry name" value="PseudoU_synth_1"/>
    <property type="match status" value="1"/>
</dbReference>
<proteinExistence type="inferred from homology"/>
<dbReference type="SUPFAM" id="SSF55120">
    <property type="entry name" value="Pseudouridine synthase"/>
    <property type="match status" value="1"/>
</dbReference>
<evidence type="ECO:0000259" key="6">
    <source>
        <dbReference type="Pfam" id="PF01416"/>
    </source>
</evidence>
<evidence type="ECO:0000313" key="8">
    <source>
        <dbReference type="Proteomes" id="UP001165460"/>
    </source>
</evidence>
<evidence type="ECO:0000256" key="1">
    <source>
        <dbReference type="ARBA" id="ARBA00009375"/>
    </source>
</evidence>
<comment type="function">
    <text evidence="4">Formation of pseudouridine at positions 38, 39 and 40 in the anticodon stem and loop of transfer RNAs.</text>
</comment>
<dbReference type="Gene3D" id="3.30.70.660">
    <property type="entry name" value="Pseudouridine synthase I, catalytic domain, C-terminal subdomain"/>
    <property type="match status" value="1"/>
</dbReference>
<comment type="subunit">
    <text evidence="4">Homodimer.</text>
</comment>
<dbReference type="HAMAP" id="MF_00171">
    <property type="entry name" value="TruA"/>
    <property type="match status" value="1"/>
</dbReference>
<comment type="caution">
    <text evidence="4">Lacks conserved residue(s) required for the propagation of feature annotation.</text>
</comment>
<reference evidence="7" key="1">
    <citation type="submission" date="2022-03" db="EMBL/GenBank/DDBJ databases">
        <authorList>
            <person name="Woo C.Y."/>
        </authorList>
    </citation>
    <scope>NUCLEOTIDE SEQUENCE</scope>
    <source>
        <strain evidence="7">CYS-01</strain>
    </source>
</reference>
<dbReference type="PROSITE" id="PS51257">
    <property type="entry name" value="PROKAR_LIPOPROTEIN"/>
    <property type="match status" value="1"/>
</dbReference>
<keyword evidence="2 4" id="KW-0819">tRNA processing</keyword>
<protein>
    <recommendedName>
        <fullName evidence="4">tRNA pseudouridine synthase A</fullName>
        <ecNumber evidence="4">5.4.99.12</ecNumber>
    </recommendedName>
    <alternativeName>
        <fullName evidence="4">tRNA pseudouridine(38-40) synthase</fullName>
    </alternativeName>
    <alternativeName>
        <fullName evidence="4">tRNA pseudouridylate synthase I</fullName>
    </alternativeName>
    <alternativeName>
        <fullName evidence="4">tRNA-uridine isomerase I</fullName>
    </alternativeName>
</protein>
<organism evidence="7 8">
    <name type="scientific">Pedobacter montanisoli</name>
    <dbReference type="NCBI Taxonomy" id="2923277"/>
    <lineage>
        <taxon>Bacteria</taxon>
        <taxon>Pseudomonadati</taxon>
        <taxon>Bacteroidota</taxon>
        <taxon>Sphingobacteriia</taxon>
        <taxon>Sphingobacteriales</taxon>
        <taxon>Sphingobacteriaceae</taxon>
        <taxon>Pedobacter</taxon>
    </lineage>
</organism>
<dbReference type="PANTHER" id="PTHR11142">
    <property type="entry name" value="PSEUDOURIDYLATE SYNTHASE"/>
    <property type="match status" value="1"/>
</dbReference>
<keyword evidence="3 4" id="KW-0413">Isomerase</keyword>
<dbReference type="CDD" id="cd02570">
    <property type="entry name" value="PseudoU_synth_EcTruA"/>
    <property type="match status" value="1"/>
</dbReference>
<evidence type="ECO:0000256" key="4">
    <source>
        <dbReference type="HAMAP-Rule" id="MF_00171"/>
    </source>
</evidence>
<dbReference type="Proteomes" id="UP001165460">
    <property type="component" value="Unassembled WGS sequence"/>
</dbReference>
<dbReference type="InterPro" id="IPR020095">
    <property type="entry name" value="PsdUridine_synth_TruA_C"/>
</dbReference>
<name>A0ABS9ZVB6_9SPHI</name>
<dbReference type="EC" id="5.4.99.12" evidence="4"/>
<evidence type="ECO:0000256" key="2">
    <source>
        <dbReference type="ARBA" id="ARBA00022694"/>
    </source>
</evidence>
<comment type="similarity">
    <text evidence="1 4 5">Belongs to the tRNA pseudouridine synthase TruA family.</text>
</comment>
<dbReference type="PIRSF" id="PIRSF001430">
    <property type="entry name" value="tRNA_psdUrid_synth"/>
    <property type="match status" value="1"/>
</dbReference>
<evidence type="ECO:0000313" key="7">
    <source>
        <dbReference type="EMBL" id="MCJ0742314.1"/>
    </source>
</evidence>
<feature type="binding site" evidence="4">
    <location>
        <position position="114"/>
    </location>
    <ligand>
        <name>substrate</name>
    </ligand>
</feature>
<dbReference type="InterPro" id="IPR001406">
    <property type="entry name" value="PsdUridine_synth_TruA"/>
</dbReference>
<dbReference type="InterPro" id="IPR020097">
    <property type="entry name" value="PsdUridine_synth_TruA_a/b_dom"/>
</dbReference>
<dbReference type="Gene3D" id="3.30.70.580">
    <property type="entry name" value="Pseudouridine synthase I, catalytic domain, N-terminal subdomain"/>
    <property type="match status" value="1"/>
</dbReference>
<sequence>MLLKRFFIEISYDGTDFHGWQIQPNAITVQSCLDKALSTFFRQEVITVGCGRTDTGVHATQFFAHFDLKETPEFKSEAAVTGINALLPFSIAVKNVFEVDLGANSRFDAVSRTYKYYIHFNKDPFKVNRSWLYKWSLLDLPKMNEAAATLMEYTDFSCFSKSKTQTFTNNCKLMHAKFEETDGGLVFTIKADRFLRNMVRAIVGTLIMVGKGDIGIDEVRKIVESKSRSNAGQSVPACGLYLINIAYPSTEEAEI</sequence>